<keyword evidence="2" id="KW-1185">Reference proteome</keyword>
<dbReference type="EMBL" id="CAXKWB010104180">
    <property type="protein sequence ID" value="CAL4227160.1"/>
    <property type="molecule type" value="Genomic_DNA"/>
</dbReference>
<evidence type="ECO:0000313" key="1">
    <source>
        <dbReference type="EMBL" id="CAL4227160.1"/>
    </source>
</evidence>
<dbReference type="Proteomes" id="UP001497623">
    <property type="component" value="Unassembled WGS sequence"/>
</dbReference>
<reference evidence="1 2" key="1">
    <citation type="submission" date="2024-05" db="EMBL/GenBank/DDBJ databases">
        <authorList>
            <person name="Wallberg A."/>
        </authorList>
    </citation>
    <scope>NUCLEOTIDE SEQUENCE [LARGE SCALE GENOMIC DNA]</scope>
</reference>
<sequence length="121" mass="14107">FSKRGIRRKRRQILHPAHVYDTACEINSQNQLQDQNSSSSVSSPTEQELDINIAVMAALQEWYQILHQKAQLGNESVYRKPKKILDFDLLQVMGQGNYPNQNMIIFNIIRENIPRFLDLHT</sequence>
<organism evidence="1 2">
    <name type="scientific">Meganyctiphanes norvegica</name>
    <name type="common">Northern krill</name>
    <name type="synonym">Thysanopoda norvegica</name>
    <dbReference type="NCBI Taxonomy" id="48144"/>
    <lineage>
        <taxon>Eukaryota</taxon>
        <taxon>Metazoa</taxon>
        <taxon>Ecdysozoa</taxon>
        <taxon>Arthropoda</taxon>
        <taxon>Crustacea</taxon>
        <taxon>Multicrustacea</taxon>
        <taxon>Malacostraca</taxon>
        <taxon>Eumalacostraca</taxon>
        <taxon>Eucarida</taxon>
        <taxon>Euphausiacea</taxon>
        <taxon>Euphausiidae</taxon>
        <taxon>Meganyctiphanes</taxon>
    </lineage>
</organism>
<feature type="non-terminal residue" evidence="1">
    <location>
        <position position="1"/>
    </location>
</feature>
<comment type="caution">
    <text evidence="1">The sequence shown here is derived from an EMBL/GenBank/DDBJ whole genome shotgun (WGS) entry which is preliminary data.</text>
</comment>
<evidence type="ECO:0000313" key="2">
    <source>
        <dbReference type="Proteomes" id="UP001497623"/>
    </source>
</evidence>
<protein>
    <submittedName>
        <fullName evidence="1">Uncharacterized protein</fullName>
    </submittedName>
</protein>
<proteinExistence type="predicted"/>
<name>A0AAV2SRG3_MEGNR</name>
<dbReference type="AlphaFoldDB" id="A0AAV2SRG3"/>
<accession>A0AAV2SRG3</accession>
<gene>
    <name evidence="1" type="ORF">MNOR_LOCUS39523</name>
</gene>